<dbReference type="SUPFAM" id="SSF46785">
    <property type="entry name" value="Winged helix' DNA-binding domain"/>
    <property type="match status" value="1"/>
</dbReference>
<dbReference type="RefSeq" id="WP_317064890.1">
    <property type="nucleotide sequence ID" value="NZ_WBKO01000001.1"/>
</dbReference>
<feature type="domain" description="PAC" evidence="2">
    <location>
        <begin position="638"/>
        <end position="689"/>
    </location>
</feature>
<dbReference type="NCBIfam" id="TIGR00229">
    <property type="entry name" value="sensory_box"/>
    <property type="match status" value="4"/>
</dbReference>
<dbReference type="SMART" id="SM00091">
    <property type="entry name" value="PAS"/>
    <property type="match status" value="4"/>
</dbReference>
<dbReference type="InterPro" id="IPR052155">
    <property type="entry name" value="Biofilm_reg_signaling"/>
</dbReference>
<feature type="domain" description="PAS" evidence="1">
    <location>
        <begin position="322"/>
        <end position="392"/>
    </location>
</feature>
<organism evidence="3 4">
    <name type="scientific">Methanoculleus caldifontis</name>
    <dbReference type="NCBI Taxonomy" id="2651577"/>
    <lineage>
        <taxon>Archaea</taxon>
        <taxon>Methanobacteriati</taxon>
        <taxon>Methanobacteriota</taxon>
        <taxon>Stenosarchaea group</taxon>
        <taxon>Methanomicrobia</taxon>
        <taxon>Methanomicrobiales</taxon>
        <taxon>Methanomicrobiaceae</taxon>
        <taxon>Methanoculleus</taxon>
    </lineage>
</organism>
<dbReference type="Proteomes" id="UP001281203">
    <property type="component" value="Unassembled WGS sequence"/>
</dbReference>
<dbReference type="Gene3D" id="1.10.10.10">
    <property type="entry name" value="Winged helix-like DNA-binding domain superfamily/Winged helix DNA-binding domain"/>
    <property type="match status" value="1"/>
</dbReference>
<reference evidence="3 4" key="1">
    <citation type="submission" date="2019-10" db="EMBL/GenBank/DDBJ databases">
        <title>Isolation and characterization of Methanoculleus sp. Wushi-C6 from a hot spring well.</title>
        <authorList>
            <person name="Chen S.-C."/>
            <person name="Lan Z.-H."/>
            <person name="You Y.-T."/>
            <person name="Lai M.-C."/>
        </authorList>
    </citation>
    <scope>NUCLEOTIDE SEQUENCE [LARGE SCALE GENOMIC DNA]</scope>
    <source>
        <strain evidence="3 4">Wushi-C6</strain>
    </source>
</reference>
<gene>
    <name evidence="3" type="ORF">F8E02_07590</name>
</gene>
<dbReference type="PROSITE" id="PS50113">
    <property type="entry name" value="PAC"/>
    <property type="match status" value="3"/>
</dbReference>
<dbReference type="SMART" id="SM00086">
    <property type="entry name" value="PAC"/>
    <property type="match status" value="3"/>
</dbReference>
<proteinExistence type="predicted"/>
<dbReference type="PROSITE" id="PS50112">
    <property type="entry name" value="PAS"/>
    <property type="match status" value="3"/>
</dbReference>
<accession>A0ABU3X1D3</accession>
<dbReference type="Pfam" id="PF08448">
    <property type="entry name" value="PAS_4"/>
    <property type="match status" value="3"/>
</dbReference>
<protein>
    <submittedName>
        <fullName evidence="3">PAS domain S-box protein</fullName>
    </submittedName>
</protein>
<dbReference type="InterPro" id="IPR035965">
    <property type="entry name" value="PAS-like_dom_sf"/>
</dbReference>
<evidence type="ECO:0000259" key="1">
    <source>
        <dbReference type="PROSITE" id="PS50112"/>
    </source>
</evidence>
<dbReference type="InterPro" id="IPR001610">
    <property type="entry name" value="PAC"/>
</dbReference>
<dbReference type="Pfam" id="PF13426">
    <property type="entry name" value="PAS_9"/>
    <property type="match status" value="2"/>
</dbReference>
<feature type="domain" description="PAS" evidence="1">
    <location>
        <begin position="190"/>
        <end position="224"/>
    </location>
</feature>
<dbReference type="PANTHER" id="PTHR44757:SF2">
    <property type="entry name" value="BIOFILM ARCHITECTURE MAINTENANCE PROTEIN MBAA"/>
    <property type="match status" value="1"/>
</dbReference>
<dbReference type="InterPro" id="IPR000700">
    <property type="entry name" value="PAS-assoc_C"/>
</dbReference>
<dbReference type="Gene3D" id="3.30.450.20">
    <property type="entry name" value="PAS domain"/>
    <property type="match status" value="5"/>
</dbReference>
<evidence type="ECO:0000313" key="3">
    <source>
        <dbReference type="EMBL" id="MDV2481872.1"/>
    </source>
</evidence>
<dbReference type="InterPro" id="IPR000014">
    <property type="entry name" value="PAS"/>
</dbReference>
<keyword evidence="4" id="KW-1185">Reference proteome</keyword>
<dbReference type="InterPro" id="IPR013656">
    <property type="entry name" value="PAS_4"/>
</dbReference>
<dbReference type="InterPro" id="IPR036388">
    <property type="entry name" value="WH-like_DNA-bd_sf"/>
</dbReference>
<dbReference type="InterPro" id="IPR011991">
    <property type="entry name" value="ArsR-like_HTH"/>
</dbReference>
<sequence length="773" mass="86274">MDTYWKETLRIRELLNAHPRGMTISELSRRLQVTRNSVAKYLDVLLSTGQIEMQKIGSAKLYFLSERIPLSALLYLHSDAMVVLDDEGRIVLANDPFLNLAAVSRESILDQEARALDIAPLNDPRIVSAIGTLSRGPLTVPNLVHVDGDVGAYLRVKIFPTVLEGGRPGTSIVFEDVTDQIRVHLELGTERARLRAIFDSAPEAIVVTDEDGRVRMLNPAAESLGIAPRLSDREDETAASSQIRHPCDRTCDPHDLPLVRSAKHGETVRGVHLRLVCTDGEDREILANTAPITEASGRRIGAVGIFQDVTREKRTKEALRASQERYRVLVENSPDMIATHDGEKYLFINPAGLRLLGAEKQEDVLGKPVTQFLHPDSHDVMQIRLGQLQNRTENIPLVEVKLLRLDGTVVDAESSGHTLVHEGRTLMQIVVRDITRRKQAEKALRTSESQIRLALQGAPIALSHQDTDLRYTWAFNASIGFCREEIVGSTDDDLFAAEDAALLTTIKRRVLASGSGAREEVCLEIGRERRCYDLTVEPLRDERGGTTGVQCAIHDITRQKRMAEELYTSEERAWALLNAPQESALLLDRERTILALNEVAAGRFGRSTEDLIGKQVDYLLPRDLAIARREKSEMVFTSGRPLHFLDERDGRAFENTLFPVRDAGGNVHQLAIFARDVTMQKQLEAARREACDRIRRSVDALTIQSDGIRQPLQVILALADLMDDEETGGKIRNQIRRIDALIREIDRGGAEFSEIREALRRVGPDRETSLPGA</sequence>
<dbReference type="Pfam" id="PF09339">
    <property type="entry name" value="HTH_IclR"/>
    <property type="match status" value="1"/>
</dbReference>
<evidence type="ECO:0000313" key="4">
    <source>
        <dbReference type="Proteomes" id="UP001281203"/>
    </source>
</evidence>
<dbReference type="SUPFAM" id="SSF55785">
    <property type="entry name" value="PYP-like sensor domain (PAS domain)"/>
    <property type="match status" value="5"/>
</dbReference>
<dbReference type="InterPro" id="IPR036390">
    <property type="entry name" value="WH_DNA-bd_sf"/>
</dbReference>
<dbReference type="CDD" id="cd00130">
    <property type="entry name" value="PAS"/>
    <property type="match status" value="3"/>
</dbReference>
<comment type="caution">
    <text evidence="3">The sequence shown here is derived from an EMBL/GenBank/DDBJ whole genome shotgun (WGS) entry which is preliminary data.</text>
</comment>
<feature type="domain" description="PAS" evidence="1">
    <location>
        <begin position="569"/>
        <end position="639"/>
    </location>
</feature>
<dbReference type="PANTHER" id="PTHR44757">
    <property type="entry name" value="DIGUANYLATE CYCLASE DGCP"/>
    <property type="match status" value="1"/>
</dbReference>
<dbReference type="CDD" id="cd00090">
    <property type="entry name" value="HTH_ARSR"/>
    <property type="match status" value="1"/>
</dbReference>
<feature type="domain" description="PAC" evidence="2">
    <location>
        <begin position="396"/>
        <end position="446"/>
    </location>
</feature>
<name>A0ABU3X1D3_9EURY</name>
<dbReference type="EMBL" id="WBKO01000001">
    <property type="protein sequence ID" value="MDV2481872.1"/>
    <property type="molecule type" value="Genomic_DNA"/>
</dbReference>
<feature type="domain" description="PAC" evidence="2">
    <location>
        <begin position="269"/>
        <end position="321"/>
    </location>
</feature>
<dbReference type="InterPro" id="IPR005471">
    <property type="entry name" value="Tscrpt_reg_IclR_N"/>
</dbReference>
<evidence type="ECO:0000259" key="2">
    <source>
        <dbReference type="PROSITE" id="PS50113"/>
    </source>
</evidence>